<protein>
    <submittedName>
        <fullName evidence="2">SnoaL-like protein</fullName>
    </submittedName>
</protein>
<reference evidence="2 3" key="1">
    <citation type="submission" date="2019-02" db="EMBL/GenBank/DDBJ databases">
        <title>Genomic Encyclopedia of Type Strains, Phase IV (KMG-IV): sequencing the most valuable type-strain genomes for metagenomic binning, comparative biology and taxonomic classification.</title>
        <authorList>
            <person name="Goeker M."/>
        </authorList>
    </citation>
    <scope>NUCLEOTIDE SEQUENCE [LARGE SCALE GENOMIC DNA]</scope>
    <source>
        <strain evidence="2 3">K24</strain>
    </source>
</reference>
<gene>
    <name evidence="2" type="ORF">EV675_0763</name>
</gene>
<comment type="caution">
    <text evidence="2">The sequence shown here is derived from an EMBL/GenBank/DDBJ whole genome shotgun (WGS) entry which is preliminary data.</text>
</comment>
<sequence length="142" mass="15454">MTDLEHWAAVTGCQQAIHGFYLALDGGDFDAVAACMAPQGVWHRQGRALQGPADVRAALADRPAGRTTAHLVQNLVIDPDGPDRAAARYMTLVYRVDAAAPQAGPLPMPPPLSISLHHERLSRTPDGRWLVEEKRGQRRFGD</sequence>
<dbReference type="InterPro" id="IPR037401">
    <property type="entry name" value="SnoaL-like"/>
</dbReference>
<dbReference type="EMBL" id="SGXC01000001">
    <property type="protein sequence ID" value="RZS84744.1"/>
    <property type="molecule type" value="Genomic_DNA"/>
</dbReference>
<organism evidence="2 3">
    <name type="scientific">Pigmentiphaga kullae</name>
    <dbReference type="NCBI Taxonomy" id="151784"/>
    <lineage>
        <taxon>Bacteria</taxon>
        <taxon>Pseudomonadati</taxon>
        <taxon>Pseudomonadota</taxon>
        <taxon>Betaproteobacteria</taxon>
        <taxon>Burkholderiales</taxon>
        <taxon>Alcaligenaceae</taxon>
        <taxon>Pigmentiphaga</taxon>
    </lineage>
</organism>
<dbReference type="SUPFAM" id="SSF54427">
    <property type="entry name" value="NTF2-like"/>
    <property type="match status" value="1"/>
</dbReference>
<dbReference type="CDD" id="cd00531">
    <property type="entry name" value="NTF2_like"/>
    <property type="match status" value="1"/>
</dbReference>
<dbReference type="Proteomes" id="UP000292445">
    <property type="component" value="Unassembled WGS sequence"/>
</dbReference>
<feature type="domain" description="SnoaL-like" evidence="1">
    <location>
        <begin position="9"/>
        <end position="133"/>
    </location>
</feature>
<evidence type="ECO:0000313" key="3">
    <source>
        <dbReference type="Proteomes" id="UP000292445"/>
    </source>
</evidence>
<dbReference type="InterPro" id="IPR032710">
    <property type="entry name" value="NTF2-like_dom_sf"/>
</dbReference>
<evidence type="ECO:0000313" key="2">
    <source>
        <dbReference type="EMBL" id="RZS84744.1"/>
    </source>
</evidence>
<dbReference type="AlphaFoldDB" id="A0A4Q7NIA8"/>
<evidence type="ECO:0000259" key="1">
    <source>
        <dbReference type="Pfam" id="PF13577"/>
    </source>
</evidence>
<dbReference type="Pfam" id="PF13577">
    <property type="entry name" value="SnoaL_4"/>
    <property type="match status" value="1"/>
</dbReference>
<proteinExistence type="predicted"/>
<dbReference type="RefSeq" id="WP_165404413.1">
    <property type="nucleotide sequence ID" value="NZ_SGXC01000001.1"/>
</dbReference>
<accession>A0A4Q7NIA8</accession>
<name>A0A4Q7NIA8_9BURK</name>
<dbReference type="Gene3D" id="3.10.450.50">
    <property type="match status" value="1"/>
</dbReference>
<keyword evidence="3" id="KW-1185">Reference proteome</keyword>